<organism evidence="1 2">
    <name type="scientific">Dorcoceras hygrometricum</name>
    <dbReference type="NCBI Taxonomy" id="472368"/>
    <lineage>
        <taxon>Eukaryota</taxon>
        <taxon>Viridiplantae</taxon>
        <taxon>Streptophyta</taxon>
        <taxon>Embryophyta</taxon>
        <taxon>Tracheophyta</taxon>
        <taxon>Spermatophyta</taxon>
        <taxon>Magnoliopsida</taxon>
        <taxon>eudicotyledons</taxon>
        <taxon>Gunneridae</taxon>
        <taxon>Pentapetalae</taxon>
        <taxon>asterids</taxon>
        <taxon>lamiids</taxon>
        <taxon>Lamiales</taxon>
        <taxon>Gesneriaceae</taxon>
        <taxon>Didymocarpoideae</taxon>
        <taxon>Trichosporeae</taxon>
        <taxon>Loxocarpinae</taxon>
        <taxon>Dorcoceras</taxon>
    </lineage>
</organism>
<sequence length="130" mass="14349">MEKLGFVIDESVRFGVCLGDRGEMQCQGLCRGSRVDLGTYNVSITGHLFELGGVDVVLGVDWLRSLGEVMLDWSKMRMRFTEGGHTVELTGDPTLQRSMGSLKSICNIAEIDFSAAYSRLIVSTRETNHS</sequence>
<keyword evidence="2" id="KW-1185">Reference proteome</keyword>
<dbReference type="EMBL" id="KV012550">
    <property type="protein sequence ID" value="KZV24669.1"/>
    <property type="molecule type" value="Genomic_DNA"/>
</dbReference>
<accession>A0A2Z7AZ14</accession>
<evidence type="ECO:0000313" key="2">
    <source>
        <dbReference type="Proteomes" id="UP000250235"/>
    </source>
</evidence>
<dbReference type="Proteomes" id="UP000250235">
    <property type="component" value="Unassembled WGS sequence"/>
</dbReference>
<dbReference type="AlphaFoldDB" id="A0A2Z7AZ14"/>
<dbReference type="InterPro" id="IPR021109">
    <property type="entry name" value="Peptidase_aspartic_dom_sf"/>
</dbReference>
<dbReference type="OrthoDB" id="1934862at2759"/>
<evidence type="ECO:0000313" key="1">
    <source>
        <dbReference type="EMBL" id="KZV24669.1"/>
    </source>
</evidence>
<protein>
    <submittedName>
        <fullName evidence="1">Uncharacterized protein</fullName>
    </submittedName>
</protein>
<name>A0A2Z7AZ14_9LAMI</name>
<gene>
    <name evidence="1" type="ORF">F511_36962</name>
</gene>
<proteinExistence type="predicted"/>
<dbReference type="Gene3D" id="2.40.70.10">
    <property type="entry name" value="Acid Proteases"/>
    <property type="match status" value="1"/>
</dbReference>
<reference evidence="1 2" key="1">
    <citation type="journal article" date="2015" name="Proc. Natl. Acad. Sci. U.S.A.">
        <title>The resurrection genome of Boea hygrometrica: A blueprint for survival of dehydration.</title>
        <authorList>
            <person name="Xiao L."/>
            <person name="Yang G."/>
            <person name="Zhang L."/>
            <person name="Yang X."/>
            <person name="Zhao S."/>
            <person name="Ji Z."/>
            <person name="Zhou Q."/>
            <person name="Hu M."/>
            <person name="Wang Y."/>
            <person name="Chen M."/>
            <person name="Xu Y."/>
            <person name="Jin H."/>
            <person name="Xiao X."/>
            <person name="Hu G."/>
            <person name="Bao F."/>
            <person name="Hu Y."/>
            <person name="Wan P."/>
            <person name="Li L."/>
            <person name="Deng X."/>
            <person name="Kuang T."/>
            <person name="Xiang C."/>
            <person name="Zhu J.K."/>
            <person name="Oliver M.J."/>
            <person name="He Y."/>
        </authorList>
    </citation>
    <scope>NUCLEOTIDE SEQUENCE [LARGE SCALE GENOMIC DNA]</scope>
    <source>
        <strain evidence="2">cv. XS01</strain>
    </source>
</reference>